<protein>
    <submittedName>
        <fullName evidence="1">Uncharacterized protein</fullName>
    </submittedName>
</protein>
<keyword evidence="2" id="KW-1185">Reference proteome</keyword>
<accession>A0ABT4GPS9</accession>
<gene>
    <name evidence="1" type="ORF">M5X19_34935</name>
</gene>
<evidence type="ECO:0000313" key="2">
    <source>
        <dbReference type="Proteomes" id="UP001527099"/>
    </source>
</evidence>
<proteinExistence type="predicted"/>
<sequence length="56" mass="6029">MTGRLFDHLVSIRGTHFEIGSKLGRTSTELPGQRAAHSNAVSKSGTSMMGFFMSSL</sequence>
<organism evidence="1 2">
    <name type="scientific">Paenibacillus alginolyticus</name>
    <dbReference type="NCBI Taxonomy" id="59839"/>
    <lineage>
        <taxon>Bacteria</taxon>
        <taxon>Bacillati</taxon>
        <taxon>Bacillota</taxon>
        <taxon>Bacilli</taxon>
        <taxon>Bacillales</taxon>
        <taxon>Paenibacillaceae</taxon>
        <taxon>Paenibacillus</taxon>
    </lineage>
</organism>
<dbReference type="EMBL" id="JAMDMX010000184">
    <property type="protein sequence ID" value="MCY9698013.1"/>
    <property type="molecule type" value="Genomic_DNA"/>
</dbReference>
<reference evidence="1 2" key="1">
    <citation type="submission" date="2022-05" db="EMBL/GenBank/DDBJ databases">
        <title>Genome Sequencing of Bee-Associated Microbes.</title>
        <authorList>
            <person name="Dunlap C."/>
        </authorList>
    </citation>
    <scope>NUCLEOTIDE SEQUENCE [LARGE SCALE GENOMIC DNA]</scope>
    <source>
        <strain evidence="1 2">NRRL B-14421</strain>
    </source>
</reference>
<evidence type="ECO:0000313" key="1">
    <source>
        <dbReference type="EMBL" id="MCY9698013.1"/>
    </source>
</evidence>
<dbReference type="Proteomes" id="UP001527099">
    <property type="component" value="Unassembled WGS sequence"/>
</dbReference>
<dbReference type="RefSeq" id="WP_173192497.1">
    <property type="nucleotide sequence ID" value="NZ_JAMDMX010000184.1"/>
</dbReference>
<comment type="caution">
    <text evidence="1">The sequence shown here is derived from an EMBL/GenBank/DDBJ whole genome shotgun (WGS) entry which is preliminary data.</text>
</comment>
<name>A0ABT4GPS9_9BACL</name>